<dbReference type="Gene3D" id="3.40.50.450">
    <property type="match status" value="1"/>
</dbReference>
<reference evidence="2" key="1">
    <citation type="journal article" date="2019" name="Int. J. Syst. Evol. Microbiol.">
        <title>The Global Catalogue of Microorganisms (GCM) 10K type strain sequencing project: providing services to taxonomists for standard genome sequencing and annotation.</title>
        <authorList>
            <consortium name="The Broad Institute Genomics Platform"/>
            <consortium name="The Broad Institute Genome Sequencing Center for Infectious Disease"/>
            <person name="Wu L."/>
            <person name="Ma J."/>
        </authorList>
    </citation>
    <scope>NUCLEOTIDE SEQUENCE [LARGE SCALE GENOMIC DNA]</scope>
    <source>
        <strain evidence="2">JCM 3272</strain>
    </source>
</reference>
<dbReference type="EMBL" id="BAAARV010000067">
    <property type="protein sequence ID" value="GAA2368181.1"/>
    <property type="molecule type" value="Genomic_DNA"/>
</dbReference>
<keyword evidence="2" id="KW-1185">Reference proteome</keyword>
<comment type="caution">
    <text evidence="1">The sequence shown here is derived from an EMBL/GenBank/DDBJ whole genome shotgun (WGS) entry which is preliminary data.</text>
</comment>
<evidence type="ECO:0008006" key="3">
    <source>
        <dbReference type="Google" id="ProtNLM"/>
    </source>
</evidence>
<evidence type="ECO:0000313" key="2">
    <source>
        <dbReference type="Proteomes" id="UP001501444"/>
    </source>
</evidence>
<dbReference type="RefSeq" id="WP_344616678.1">
    <property type="nucleotide sequence ID" value="NZ_BAAARV010000067.1"/>
</dbReference>
<sequence length="784" mass="87747">MEQLFFGYSMDPPLLSEAMRNTAVELGRNRQVAHAVTWEDLVVDGRLIVNEVEAAIDRCTLGIFELSTLSHNVLFEVGLAIGKRKRVAILLDSQDAQATRNLRDFALLTTTGLTSYRNSSDLVTSILEILKSPTVPLWEDLTGGIELPTPDPSKLFYIPSFKEDEASQKLSRLLHSYGNFDVLTADFDEYGGSPLAWFVEEIYTSSVAIFHLTPERAYLSDTANNRASLLAGIARGIGREVLIIVENSAKTAIDYRDLALKYRYAGELERQAGSWVDNIRRPPQRVRRPRKHLNVELAALRFGNHVAESDQEGLDHYFVETRDYRDVVDAAATVFTGKKGTGKTANMLQAAETLRADARNLVCVVKPASYELEALLEVLRRVESRHLGDYVIEGLWKYLLYTEVSARGIEEAEKRPAGILRGSPIDALRECMEEQHGGADTSFSVRLERLVKSLEGVLTKGVDEHDVESSRQRVNTALYGSTLKGLRSAIGVALADRQRIAVLVDNLDKAWHKGADLELLSRLLLGLLTVIGRIVDEFKKESSRKTPVNVTLTVFLRSDIFAFVRTHAREPDKIATVEIEWRDRDLLARVLEERFLASWQTSTNSNGLWETAFTATVKGLPTRDYMLSRVQPRPRDLVFFANSAVLRASNAKHDHVTESDILLAENAYSTFAFEALLVEGVAAQVDLEPILIEFAGEGSVLTENRLATLLRGIRQKSSEAEIVRVLRRLGFLGIEIGEMSFDFGGSEGEMRRADVLAKKLGKARRKPARYQIHPAYRPYLEISE</sequence>
<accession>A0ABP5U357</accession>
<evidence type="ECO:0000313" key="1">
    <source>
        <dbReference type="EMBL" id="GAA2368181.1"/>
    </source>
</evidence>
<dbReference type="InterPro" id="IPR059206">
    <property type="entry name" value="Sll1717-like"/>
</dbReference>
<dbReference type="Proteomes" id="UP001501444">
    <property type="component" value="Unassembled WGS sequence"/>
</dbReference>
<name>A0ABP5U357_9ACTN</name>
<organism evidence="1 2">
    <name type="scientific">Dactylosporangium salmoneum</name>
    <dbReference type="NCBI Taxonomy" id="53361"/>
    <lineage>
        <taxon>Bacteria</taxon>
        <taxon>Bacillati</taxon>
        <taxon>Actinomycetota</taxon>
        <taxon>Actinomycetes</taxon>
        <taxon>Micromonosporales</taxon>
        <taxon>Micromonosporaceae</taxon>
        <taxon>Dactylosporangium</taxon>
    </lineage>
</organism>
<protein>
    <recommendedName>
        <fullName evidence="3">TIR domain-containing protein</fullName>
    </recommendedName>
</protein>
<proteinExistence type="predicted"/>
<dbReference type="NCBIfam" id="NF047389">
    <property type="entry name" value="ATPase_Sll1717"/>
    <property type="match status" value="1"/>
</dbReference>
<gene>
    <name evidence="1" type="ORF">GCM10010170_068010</name>
</gene>